<dbReference type="AlphaFoldDB" id="A0AAQ3THB8"/>
<feature type="non-terminal residue" evidence="2">
    <location>
        <position position="340"/>
    </location>
</feature>
<organism evidence="2 3">
    <name type="scientific">Paspalum notatum var. saurae</name>
    <dbReference type="NCBI Taxonomy" id="547442"/>
    <lineage>
        <taxon>Eukaryota</taxon>
        <taxon>Viridiplantae</taxon>
        <taxon>Streptophyta</taxon>
        <taxon>Embryophyta</taxon>
        <taxon>Tracheophyta</taxon>
        <taxon>Spermatophyta</taxon>
        <taxon>Magnoliopsida</taxon>
        <taxon>Liliopsida</taxon>
        <taxon>Poales</taxon>
        <taxon>Poaceae</taxon>
        <taxon>PACMAD clade</taxon>
        <taxon>Panicoideae</taxon>
        <taxon>Andropogonodae</taxon>
        <taxon>Paspaleae</taxon>
        <taxon>Paspalinae</taxon>
        <taxon>Paspalum</taxon>
    </lineage>
</organism>
<name>A0AAQ3THB8_PASNO</name>
<protein>
    <submittedName>
        <fullName evidence="2">Uncharacterized protein</fullName>
    </submittedName>
</protein>
<gene>
    <name evidence="2" type="ORF">U9M48_022269</name>
</gene>
<accession>A0AAQ3THB8</accession>
<keyword evidence="3" id="KW-1185">Reference proteome</keyword>
<evidence type="ECO:0000256" key="1">
    <source>
        <dbReference type="SAM" id="MobiDB-lite"/>
    </source>
</evidence>
<evidence type="ECO:0000313" key="2">
    <source>
        <dbReference type="EMBL" id="WVZ74039.1"/>
    </source>
</evidence>
<evidence type="ECO:0000313" key="3">
    <source>
        <dbReference type="Proteomes" id="UP001341281"/>
    </source>
</evidence>
<feature type="region of interest" description="Disordered" evidence="1">
    <location>
        <begin position="186"/>
        <end position="220"/>
    </location>
</feature>
<sequence length="340" mass="36956">MAGSSPMSQWQKSTGGRLERKPGREHDRLPPAAAPFAVVFASAGRQRDGDVLLDAARPRPASLVSSRRWTSPPAACALRNKWACGPNGKWGRPRDPIIQAVAAAFLAASNPVRFESGSCFRPRHGPHVVGGREGTTHRFSVLSLRPAVPSTLPWAIRRASRQGRNCTNAQCFSDYLHQWQPIHRSDEGDDRAIPGGLLTYTNEPSSSNSQASKPSPRETVVRPSIVYPSVSEDGHEHGLLVEHSRRSTAPDHQKAIKYLNTRDIARSSGTFFSSATWRGSAARAALLFNLVTGGKASNDGAQAQEPTRQGLTDELPAVDKENYSEEKLNLSFTQLLTGPI</sequence>
<proteinExistence type="predicted"/>
<feature type="compositionally biased region" description="Low complexity" evidence="1">
    <location>
        <begin position="204"/>
        <end position="214"/>
    </location>
</feature>
<feature type="region of interest" description="Disordered" evidence="1">
    <location>
        <begin position="1"/>
        <end position="31"/>
    </location>
</feature>
<feature type="compositionally biased region" description="Basic and acidic residues" evidence="1">
    <location>
        <begin position="17"/>
        <end position="29"/>
    </location>
</feature>
<dbReference type="Proteomes" id="UP001341281">
    <property type="component" value="Chromosome 05"/>
</dbReference>
<reference evidence="2 3" key="1">
    <citation type="submission" date="2024-02" db="EMBL/GenBank/DDBJ databases">
        <title>High-quality chromosome-scale genome assembly of Pensacola bahiagrass (Paspalum notatum Flugge var. saurae).</title>
        <authorList>
            <person name="Vega J.M."/>
            <person name="Podio M."/>
            <person name="Orjuela J."/>
            <person name="Siena L.A."/>
            <person name="Pessino S.C."/>
            <person name="Combes M.C."/>
            <person name="Mariac C."/>
            <person name="Albertini E."/>
            <person name="Pupilli F."/>
            <person name="Ortiz J.P.A."/>
            <person name="Leblanc O."/>
        </authorList>
    </citation>
    <scope>NUCLEOTIDE SEQUENCE [LARGE SCALE GENOMIC DNA]</scope>
    <source>
        <strain evidence="2">R1</strain>
        <tissue evidence="2">Leaf</tissue>
    </source>
</reference>
<feature type="compositionally biased region" description="Polar residues" evidence="1">
    <location>
        <begin position="1"/>
        <end position="14"/>
    </location>
</feature>
<dbReference type="EMBL" id="CP144749">
    <property type="protein sequence ID" value="WVZ74039.1"/>
    <property type="molecule type" value="Genomic_DNA"/>
</dbReference>